<comment type="pathway">
    <text evidence="3 12">Glycolipid biosynthesis; lipid IV(A) biosynthesis; lipid IV(A) from (3R)-3-hydroxytetradecanoyl-[acyl-carrier-protein] and UDP-N-acetyl-alpha-D-glucosamine: step 2/6.</text>
</comment>
<dbReference type="InterPro" id="IPR011334">
    <property type="entry name" value="UDP-acyl_GlcNac_deAcase_C"/>
</dbReference>
<dbReference type="STRING" id="580166.AUP43_10475"/>
<dbReference type="AlphaFoldDB" id="A0A154W0P3"/>
<protein>
    <recommendedName>
        <fullName evidence="4 12">UDP-3-O-acyl-N-acetylglucosamine deacetylase</fullName>
        <shortName evidence="12">UDP-3-O-acyl-GlcNAc deacetylase</shortName>
        <ecNumber evidence="4 12">3.5.1.108</ecNumber>
    </recommendedName>
    <alternativeName>
        <fullName evidence="12">UDP-3-O-[R-3-hydroxymyristoyl]-N-acetylglucosamine deacetylase</fullName>
    </alternativeName>
</protein>
<reference evidence="13 14" key="1">
    <citation type="submission" date="2015-12" db="EMBL/GenBank/DDBJ databases">
        <title>Genome sequence of Oceanibaculum pacificum MCCC 1A02656.</title>
        <authorList>
            <person name="Lu L."/>
            <person name="Lai Q."/>
            <person name="Shao Z."/>
            <person name="Qian P."/>
        </authorList>
    </citation>
    <scope>NUCLEOTIDE SEQUENCE [LARGE SCALE GENOMIC DNA]</scope>
    <source>
        <strain evidence="13 14">MCCC 1A02656</strain>
    </source>
</reference>
<keyword evidence="9 12" id="KW-0862">Zinc</keyword>
<keyword evidence="14" id="KW-1185">Reference proteome</keyword>
<evidence type="ECO:0000256" key="2">
    <source>
        <dbReference type="ARBA" id="ARBA00002923"/>
    </source>
</evidence>
<evidence type="ECO:0000256" key="9">
    <source>
        <dbReference type="ARBA" id="ARBA00022833"/>
    </source>
</evidence>
<keyword evidence="5 12" id="KW-0444">Lipid biosynthesis</keyword>
<dbReference type="InterPro" id="IPR004463">
    <property type="entry name" value="UDP-acyl_GlcNac_deAcase"/>
</dbReference>
<dbReference type="PANTHER" id="PTHR33694">
    <property type="entry name" value="UDP-3-O-ACYL-N-ACETYLGLUCOSAMINE DEACETYLASE 1, MITOCHONDRIAL-RELATED"/>
    <property type="match status" value="1"/>
</dbReference>
<keyword evidence="6 12" id="KW-0441">Lipid A biosynthesis</keyword>
<evidence type="ECO:0000256" key="10">
    <source>
        <dbReference type="ARBA" id="ARBA00023098"/>
    </source>
</evidence>
<feature type="binding site" evidence="12">
    <location>
        <position position="250"/>
    </location>
    <ligand>
        <name>Zn(2+)</name>
        <dbReference type="ChEBI" id="CHEBI:29105"/>
    </ligand>
</feature>
<comment type="cofactor">
    <cofactor evidence="1 12">
        <name>Zn(2+)</name>
        <dbReference type="ChEBI" id="CHEBI:29105"/>
    </cofactor>
</comment>
<dbReference type="GO" id="GO:0046872">
    <property type="term" value="F:metal ion binding"/>
    <property type="evidence" value="ECO:0007669"/>
    <property type="project" value="UniProtKB-KW"/>
</dbReference>
<keyword evidence="8 12" id="KW-0378">Hydrolase</keyword>
<dbReference type="Gene3D" id="3.30.1700.10">
    <property type="entry name" value="lpxc deacetylase, domain 2"/>
    <property type="match status" value="1"/>
</dbReference>
<feature type="binding site" evidence="12">
    <location>
        <position position="254"/>
    </location>
    <ligand>
        <name>Zn(2+)</name>
        <dbReference type="ChEBI" id="CHEBI:29105"/>
    </ligand>
</feature>
<dbReference type="Pfam" id="PF03331">
    <property type="entry name" value="LpxC"/>
    <property type="match status" value="1"/>
</dbReference>
<keyword evidence="7 12" id="KW-0479">Metal-binding</keyword>
<evidence type="ECO:0000256" key="7">
    <source>
        <dbReference type="ARBA" id="ARBA00022723"/>
    </source>
</evidence>
<comment type="caution">
    <text evidence="13">The sequence shown here is derived from an EMBL/GenBank/DDBJ whole genome shotgun (WGS) entry which is preliminary data.</text>
</comment>
<evidence type="ECO:0000256" key="12">
    <source>
        <dbReference type="HAMAP-Rule" id="MF_00388"/>
    </source>
</evidence>
<dbReference type="GO" id="GO:0103117">
    <property type="term" value="F:UDP-3-O-acyl-N-acetylglucosamine deacetylase activity"/>
    <property type="evidence" value="ECO:0007669"/>
    <property type="project" value="UniProtKB-UniRule"/>
</dbReference>
<evidence type="ECO:0000256" key="8">
    <source>
        <dbReference type="ARBA" id="ARBA00022801"/>
    </source>
</evidence>
<dbReference type="EMBL" id="LPXN01000119">
    <property type="protein sequence ID" value="KZD07017.1"/>
    <property type="molecule type" value="Genomic_DNA"/>
</dbReference>
<feature type="binding site" evidence="12">
    <location>
        <position position="93"/>
    </location>
    <ligand>
        <name>Zn(2+)</name>
        <dbReference type="ChEBI" id="CHEBI:29105"/>
    </ligand>
</feature>
<dbReference type="GO" id="GO:0016020">
    <property type="term" value="C:membrane"/>
    <property type="evidence" value="ECO:0007669"/>
    <property type="project" value="GOC"/>
</dbReference>
<dbReference type="GO" id="GO:0009245">
    <property type="term" value="P:lipid A biosynthetic process"/>
    <property type="evidence" value="ECO:0007669"/>
    <property type="project" value="UniProtKB-UniRule"/>
</dbReference>
<dbReference type="UniPathway" id="UPA00359">
    <property type="reaction ID" value="UER00478"/>
</dbReference>
<feature type="active site" description="Proton donor" evidence="12">
    <location>
        <position position="277"/>
    </location>
</feature>
<dbReference type="Proteomes" id="UP000076400">
    <property type="component" value="Unassembled WGS sequence"/>
</dbReference>
<comment type="similarity">
    <text evidence="12">Belongs to the LpxC family.</text>
</comment>
<keyword evidence="10 12" id="KW-0443">Lipid metabolism</keyword>
<proteinExistence type="inferred from homology"/>
<dbReference type="EC" id="3.5.1.108" evidence="4 12"/>
<comment type="catalytic activity">
    <reaction evidence="11 12">
        <text>a UDP-3-O-[(3R)-3-hydroxyacyl]-N-acetyl-alpha-D-glucosamine + H2O = a UDP-3-O-[(3R)-3-hydroxyacyl]-alpha-D-glucosamine + acetate</text>
        <dbReference type="Rhea" id="RHEA:67816"/>
        <dbReference type="ChEBI" id="CHEBI:15377"/>
        <dbReference type="ChEBI" id="CHEBI:30089"/>
        <dbReference type="ChEBI" id="CHEBI:137740"/>
        <dbReference type="ChEBI" id="CHEBI:173225"/>
        <dbReference type="EC" id="3.5.1.108"/>
    </reaction>
</comment>
<evidence type="ECO:0000256" key="11">
    <source>
        <dbReference type="ARBA" id="ARBA00024535"/>
    </source>
</evidence>
<dbReference type="NCBIfam" id="TIGR00325">
    <property type="entry name" value="lpxC"/>
    <property type="match status" value="1"/>
</dbReference>
<dbReference type="SUPFAM" id="SSF54211">
    <property type="entry name" value="Ribosomal protein S5 domain 2-like"/>
    <property type="match status" value="2"/>
</dbReference>
<name>A0A154W0P3_9PROT</name>
<evidence type="ECO:0000313" key="14">
    <source>
        <dbReference type="Proteomes" id="UP000076400"/>
    </source>
</evidence>
<organism evidence="13 14">
    <name type="scientific">Oceanibaculum pacificum</name>
    <dbReference type="NCBI Taxonomy" id="580166"/>
    <lineage>
        <taxon>Bacteria</taxon>
        <taxon>Pseudomonadati</taxon>
        <taxon>Pseudomonadota</taxon>
        <taxon>Alphaproteobacteria</taxon>
        <taxon>Rhodospirillales</taxon>
        <taxon>Oceanibaculaceae</taxon>
        <taxon>Oceanibaculum</taxon>
    </lineage>
</organism>
<evidence type="ECO:0000256" key="3">
    <source>
        <dbReference type="ARBA" id="ARBA00005002"/>
    </source>
</evidence>
<dbReference type="Gene3D" id="3.30.230.20">
    <property type="entry name" value="lpxc deacetylase, domain 1"/>
    <property type="match status" value="1"/>
</dbReference>
<evidence type="ECO:0000256" key="4">
    <source>
        <dbReference type="ARBA" id="ARBA00012745"/>
    </source>
</evidence>
<evidence type="ECO:0000256" key="6">
    <source>
        <dbReference type="ARBA" id="ARBA00022556"/>
    </source>
</evidence>
<evidence type="ECO:0000256" key="1">
    <source>
        <dbReference type="ARBA" id="ARBA00001947"/>
    </source>
</evidence>
<comment type="function">
    <text evidence="2 12">Catalyzes the hydrolysis of UDP-3-O-myristoyl-N-acetylglucosamine to form UDP-3-O-myristoylglucosamine and acetate, the committed step in lipid A biosynthesis.</text>
</comment>
<dbReference type="InterPro" id="IPR020568">
    <property type="entry name" value="Ribosomal_Su5_D2-typ_SF"/>
</dbReference>
<dbReference type="InterPro" id="IPR015870">
    <property type="entry name" value="UDP-acyl_N-AcGlcN_deAcase_N"/>
</dbReference>
<evidence type="ECO:0000313" key="13">
    <source>
        <dbReference type="EMBL" id="KZD07017.1"/>
    </source>
</evidence>
<dbReference type="PANTHER" id="PTHR33694:SF1">
    <property type="entry name" value="UDP-3-O-ACYL-N-ACETYLGLUCOSAMINE DEACETYLASE 1, MITOCHONDRIAL-RELATED"/>
    <property type="match status" value="1"/>
</dbReference>
<evidence type="ECO:0000256" key="5">
    <source>
        <dbReference type="ARBA" id="ARBA00022516"/>
    </source>
</evidence>
<gene>
    <name evidence="12" type="primary">lpxC</name>
    <name evidence="13" type="ORF">AUP43_10475</name>
</gene>
<dbReference type="HAMAP" id="MF_00388">
    <property type="entry name" value="LpxC"/>
    <property type="match status" value="1"/>
</dbReference>
<accession>A0A154W0P3</accession>
<sequence length="315" mass="33526">MNGTGPGSSSTVSTIRQKTLRNPISCAGVGLHSGAKVVLTLLPAAPDTGILFRRTDVTSGSPDIPAHYENVVDTRLCTMLGNEDGVTISTIEHLMAALAGCEIDNAIIEVSGPEVPIMDGSAQPFVFLIECAGTEAQRAPRRAIRVLKPITVRKGDAVATLLPGNGFSVNFEIDFDSKAIARQTYNGQAVNGVFKSEISRARTFGFAHEVEAMRKAGLGRGGSLANAVVVDGDKILNEEGLRYDDEFVRHKVLDAVGDLYLAGAPIIGRFHGVRTGHMFNNQVLHALFADPTAWEEVEMTATDRYGHAPTLAATA</sequence>